<organism evidence="1">
    <name type="scientific">Arundo donax</name>
    <name type="common">Giant reed</name>
    <name type="synonym">Donax arundinaceus</name>
    <dbReference type="NCBI Taxonomy" id="35708"/>
    <lineage>
        <taxon>Eukaryota</taxon>
        <taxon>Viridiplantae</taxon>
        <taxon>Streptophyta</taxon>
        <taxon>Embryophyta</taxon>
        <taxon>Tracheophyta</taxon>
        <taxon>Spermatophyta</taxon>
        <taxon>Magnoliopsida</taxon>
        <taxon>Liliopsida</taxon>
        <taxon>Poales</taxon>
        <taxon>Poaceae</taxon>
        <taxon>PACMAD clade</taxon>
        <taxon>Arundinoideae</taxon>
        <taxon>Arundineae</taxon>
        <taxon>Arundo</taxon>
    </lineage>
</organism>
<reference evidence="1" key="1">
    <citation type="submission" date="2014-09" db="EMBL/GenBank/DDBJ databases">
        <authorList>
            <person name="Magalhaes I.L.F."/>
            <person name="Oliveira U."/>
            <person name="Santos F.R."/>
            <person name="Vidigal T.H.D.A."/>
            <person name="Brescovit A.D."/>
            <person name="Santos A.J."/>
        </authorList>
    </citation>
    <scope>NUCLEOTIDE SEQUENCE</scope>
    <source>
        <tissue evidence="1">Shoot tissue taken approximately 20 cm above the soil surface</tissue>
    </source>
</reference>
<dbReference type="EMBL" id="GBRH01273724">
    <property type="protein sequence ID" value="JAD24171.1"/>
    <property type="molecule type" value="Transcribed_RNA"/>
</dbReference>
<accession>A0A0A8YDP6</accession>
<evidence type="ECO:0000313" key="1">
    <source>
        <dbReference type="EMBL" id="JAD24171.1"/>
    </source>
</evidence>
<protein>
    <submittedName>
        <fullName evidence="1">Uncharacterized protein</fullName>
    </submittedName>
</protein>
<proteinExistence type="predicted"/>
<sequence>MRFTRLANL</sequence>
<reference evidence="1" key="2">
    <citation type="journal article" date="2015" name="Data Brief">
        <title>Shoot transcriptome of the giant reed, Arundo donax.</title>
        <authorList>
            <person name="Barrero R.A."/>
            <person name="Guerrero F.D."/>
            <person name="Moolhuijzen P."/>
            <person name="Goolsby J.A."/>
            <person name="Tidwell J."/>
            <person name="Bellgard S.E."/>
            <person name="Bellgard M.I."/>
        </authorList>
    </citation>
    <scope>NUCLEOTIDE SEQUENCE</scope>
    <source>
        <tissue evidence="1">Shoot tissue taken approximately 20 cm above the soil surface</tissue>
    </source>
</reference>
<name>A0A0A8YDP6_ARUDO</name>